<accession>A0A495QYJ9</accession>
<proteinExistence type="predicted"/>
<dbReference type="EMBL" id="RBWU01000001">
    <property type="protein sequence ID" value="RKS79223.1"/>
    <property type="molecule type" value="Genomic_DNA"/>
</dbReference>
<organism evidence="2 3">
    <name type="scientific">Actinomadura pelletieri DSM 43383</name>
    <dbReference type="NCBI Taxonomy" id="1120940"/>
    <lineage>
        <taxon>Bacteria</taxon>
        <taxon>Bacillati</taxon>
        <taxon>Actinomycetota</taxon>
        <taxon>Actinomycetes</taxon>
        <taxon>Streptosporangiales</taxon>
        <taxon>Thermomonosporaceae</taxon>
        <taxon>Actinomadura</taxon>
    </lineage>
</organism>
<dbReference type="Proteomes" id="UP000274601">
    <property type="component" value="Unassembled WGS sequence"/>
</dbReference>
<gene>
    <name evidence="2" type="ORF">BZB76_0673</name>
</gene>
<feature type="region of interest" description="Disordered" evidence="1">
    <location>
        <begin position="1"/>
        <end position="47"/>
    </location>
</feature>
<keyword evidence="3" id="KW-1185">Reference proteome</keyword>
<feature type="compositionally biased region" description="Basic and acidic residues" evidence="1">
    <location>
        <begin position="7"/>
        <end position="18"/>
    </location>
</feature>
<evidence type="ECO:0000313" key="2">
    <source>
        <dbReference type="EMBL" id="RKS79223.1"/>
    </source>
</evidence>
<sequence>MLSPFTDRPEDIIPRTLRDLITTDPSPPTNRKRPRRQRRTNTTRGAT</sequence>
<name>A0A495QYJ9_9ACTN</name>
<reference evidence="2 3" key="1">
    <citation type="submission" date="2018-10" db="EMBL/GenBank/DDBJ databases">
        <title>Genomic Encyclopedia of Archaeal and Bacterial Type Strains, Phase II (KMG-II): from individual species to whole genera.</title>
        <authorList>
            <person name="Goeker M."/>
        </authorList>
    </citation>
    <scope>NUCLEOTIDE SEQUENCE [LARGE SCALE GENOMIC DNA]</scope>
    <source>
        <strain evidence="2 3">DSM 43383</strain>
    </source>
</reference>
<evidence type="ECO:0000313" key="3">
    <source>
        <dbReference type="Proteomes" id="UP000274601"/>
    </source>
</evidence>
<comment type="caution">
    <text evidence="2">The sequence shown here is derived from an EMBL/GenBank/DDBJ whole genome shotgun (WGS) entry which is preliminary data.</text>
</comment>
<protein>
    <submittedName>
        <fullName evidence="2">Uncharacterized protein</fullName>
    </submittedName>
</protein>
<dbReference type="AlphaFoldDB" id="A0A495QYJ9"/>
<evidence type="ECO:0000256" key="1">
    <source>
        <dbReference type="SAM" id="MobiDB-lite"/>
    </source>
</evidence>
<feature type="compositionally biased region" description="Basic residues" evidence="1">
    <location>
        <begin position="30"/>
        <end position="41"/>
    </location>
</feature>